<dbReference type="InterPro" id="IPR050121">
    <property type="entry name" value="Cytochrome_P450_monoxygenase"/>
</dbReference>
<evidence type="ECO:0000256" key="1">
    <source>
        <dbReference type="ARBA" id="ARBA00001971"/>
    </source>
</evidence>
<evidence type="ECO:0000313" key="8">
    <source>
        <dbReference type="Proteomes" id="UP000235786"/>
    </source>
</evidence>
<keyword evidence="8" id="KW-1185">Reference proteome</keyword>
<dbReference type="InterPro" id="IPR036396">
    <property type="entry name" value="Cyt_P450_sf"/>
</dbReference>
<evidence type="ECO:0000256" key="6">
    <source>
        <dbReference type="RuleBase" id="RU000461"/>
    </source>
</evidence>
<dbReference type="GO" id="GO:0020037">
    <property type="term" value="F:heme binding"/>
    <property type="evidence" value="ECO:0007669"/>
    <property type="project" value="InterPro"/>
</dbReference>
<dbReference type="PANTHER" id="PTHR24305:SF232">
    <property type="entry name" value="P450, PUTATIVE (EUROFUNG)-RELATED"/>
    <property type="match status" value="1"/>
</dbReference>
<evidence type="ECO:0000256" key="3">
    <source>
        <dbReference type="ARBA" id="ARBA00022723"/>
    </source>
</evidence>
<proteinExistence type="inferred from homology"/>
<sequence>MTFSIFTSWTALVVGVLALLLTLLYRAALPKPIPGIPYNHASVRSIFGDIPGMMKWKAETRETFTWMTEQCKLLNAPMVQLFVKPFSLPWVIVTDARECLDVLTRRSKEFDRSSFTTDVVLPILREHHFPFPSGPKQRAHRALLSDLMTPAFLNEVAAPRLYHATLELLQLWRRKAELAGGHPFAAQEDIANTALDTIWAASIGEEARTINAQIEVIAKCSAIELPSKQDLPVMFPKALVPYDIECIRAVIGSMEVGLASPLPGLSYWFYLKRPSIRRAFNRKDLMLSNALKDSRDRLGSEEKDIGNVPIRSAMDYVLRRELLQARKERRPPRLDGSHATVLKDELFGFLLAGHETTSTTLQWGMKLLTDHQEVQARLHESLRDAIPTAAAEGRQPSYVEITNSKVPYLDAVIEEILRCGGTAAAQARQCLFETELLGVRLPKGTNVLFMTNGPSFVSPPMAVDERLRSQSCQEAKDKIGEWDSQDLSEFKPERWLSTDSEGRVDINWQAGPNAQFGGGARGCFGRKFAYLEMRTVMTIVFWNFKLLPVPAELSSYRAYDSVAHVPQQFFIRLAPIQEKIREMQNVGK</sequence>
<dbReference type="PROSITE" id="PS00086">
    <property type="entry name" value="CYTOCHROME_P450"/>
    <property type="match status" value="1"/>
</dbReference>
<keyword evidence="3 5" id="KW-0479">Metal-binding</keyword>
<dbReference type="PANTHER" id="PTHR24305">
    <property type="entry name" value="CYTOCHROME P450"/>
    <property type="match status" value="1"/>
</dbReference>
<keyword evidence="6" id="KW-0503">Monooxygenase</keyword>
<dbReference type="GO" id="GO:0004497">
    <property type="term" value="F:monooxygenase activity"/>
    <property type="evidence" value="ECO:0007669"/>
    <property type="project" value="UniProtKB-KW"/>
</dbReference>
<name>A0A2J6QRU5_HYAVF</name>
<feature type="binding site" description="axial binding residue" evidence="5">
    <location>
        <position position="523"/>
    </location>
    <ligand>
        <name>heme</name>
        <dbReference type="ChEBI" id="CHEBI:30413"/>
    </ligand>
    <ligandPart>
        <name>Fe</name>
        <dbReference type="ChEBI" id="CHEBI:18248"/>
    </ligandPart>
</feature>
<dbReference type="STRING" id="1149755.A0A2J6QRU5"/>
<dbReference type="InterPro" id="IPR001128">
    <property type="entry name" value="Cyt_P450"/>
</dbReference>
<reference evidence="7 8" key="1">
    <citation type="submission" date="2016-04" db="EMBL/GenBank/DDBJ databases">
        <title>A degradative enzymes factory behind the ericoid mycorrhizal symbiosis.</title>
        <authorList>
            <consortium name="DOE Joint Genome Institute"/>
            <person name="Martino E."/>
            <person name="Morin E."/>
            <person name="Grelet G."/>
            <person name="Kuo A."/>
            <person name="Kohler A."/>
            <person name="Daghino S."/>
            <person name="Barry K."/>
            <person name="Choi C."/>
            <person name="Cichocki N."/>
            <person name="Clum A."/>
            <person name="Copeland A."/>
            <person name="Hainaut M."/>
            <person name="Haridas S."/>
            <person name="Labutti K."/>
            <person name="Lindquist E."/>
            <person name="Lipzen A."/>
            <person name="Khouja H.-R."/>
            <person name="Murat C."/>
            <person name="Ohm R."/>
            <person name="Olson A."/>
            <person name="Spatafora J."/>
            <person name="Veneault-Fourrey C."/>
            <person name="Henrissat B."/>
            <person name="Grigoriev I."/>
            <person name="Martin F."/>
            <person name="Perotto S."/>
        </authorList>
    </citation>
    <scope>NUCLEOTIDE SEQUENCE [LARGE SCALE GENOMIC DNA]</scope>
    <source>
        <strain evidence="7 8">F</strain>
    </source>
</reference>
<organism evidence="7 8">
    <name type="scientific">Hyaloscypha variabilis (strain UAMH 11265 / GT02V1 / F)</name>
    <name type="common">Meliniomyces variabilis</name>
    <dbReference type="NCBI Taxonomy" id="1149755"/>
    <lineage>
        <taxon>Eukaryota</taxon>
        <taxon>Fungi</taxon>
        <taxon>Dikarya</taxon>
        <taxon>Ascomycota</taxon>
        <taxon>Pezizomycotina</taxon>
        <taxon>Leotiomycetes</taxon>
        <taxon>Helotiales</taxon>
        <taxon>Hyaloscyphaceae</taxon>
        <taxon>Hyaloscypha</taxon>
        <taxon>Hyaloscypha variabilis</taxon>
    </lineage>
</organism>
<comment type="cofactor">
    <cofactor evidence="1 5">
        <name>heme</name>
        <dbReference type="ChEBI" id="CHEBI:30413"/>
    </cofactor>
</comment>
<dbReference type="Proteomes" id="UP000235786">
    <property type="component" value="Unassembled WGS sequence"/>
</dbReference>
<keyword evidence="5 6" id="KW-0349">Heme</keyword>
<dbReference type="SUPFAM" id="SSF48264">
    <property type="entry name" value="Cytochrome P450"/>
    <property type="match status" value="1"/>
</dbReference>
<evidence type="ECO:0000313" key="7">
    <source>
        <dbReference type="EMBL" id="PMD28984.1"/>
    </source>
</evidence>
<dbReference type="Pfam" id="PF00067">
    <property type="entry name" value="p450"/>
    <property type="match status" value="2"/>
</dbReference>
<evidence type="ECO:0000256" key="2">
    <source>
        <dbReference type="ARBA" id="ARBA00010617"/>
    </source>
</evidence>
<dbReference type="EMBL" id="KZ613979">
    <property type="protein sequence ID" value="PMD28984.1"/>
    <property type="molecule type" value="Genomic_DNA"/>
</dbReference>
<keyword evidence="4 5" id="KW-0408">Iron</keyword>
<dbReference type="OrthoDB" id="1470350at2759"/>
<keyword evidence="6" id="KW-0560">Oxidoreductase</keyword>
<protein>
    <submittedName>
        <fullName evidence="7">Cytochrome P450</fullName>
    </submittedName>
</protein>
<dbReference type="InterPro" id="IPR017972">
    <property type="entry name" value="Cyt_P450_CS"/>
</dbReference>
<evidence type="ECO:0000256" key="5">
    <source>
        <dbReference type="PIRSR" id="PIRSR602401-1"/>
    </source>
</evidence>
<dbReference type="GO" id="GO:0005506">
    <property type="term" value="F:iron ion binding"/>
    <property type="evidence" value="ECO:0007669"/>
    <property type="project" value="InterPro"/>
</dbReference>
<gene>
    <name evidence="7" type="ORF">L207DRAFT_559665</name>
</gene>
<dbReference type="PRINTS" id="PR00385">
    <property type="entry name" value="P450"/>
</dbReference>
<comment type="similarity">
    <text evidence="2 6">Belongs to the cytochrome P450 family.</text>
</comment>
<dbReference type="PRINTS" id="PR00463">
    <property type="entry name" value="EP450I"/>
</dbReference>
<dbReference type="GO" id="GO:0016705">
    <property type="term" value="F:oxidoreductase activity, acting on paired donors, with incorporation or reduction of molecular oxygen"/>
    <property type="evidence" value="ECO:0007669"/>
    <property type="project" value="InterPro"/>
</dbReference>
<dbReference type="Gene3D" id="1.10.630.10">
    <property type="entry name" value="Cytochrome P450"/>
    <property type="match status" value="1"/>
</dbReference>
<accession>A0A2J6QRU5</accession>
<evidence type="ECO:0000256" key="4">
    <source>
        <dbReference type="ARBA" id="ARBA00023004"/>
    </source>
</evidence>
<dbReference type="InterPro" id="IPR002401">
    <property type="entry name" value="Cyt_P450_E_grp-I"/>
</dbReference>
<dbReference type="AlphaFoldDB" id="A0A2J6QRU5"/>